<dbReference type="Proteomes" id="UP000472839">
    <property type="component" value="Unassembled WGS sequence"/>
</dbReference>
<keyword evidence="2 6" id="KW-0808">Transferase</keyword>
<dbReference type="PANTHER" id="PTHR11547">
    <property type="entry name" value="ARGININE OR CREATINE KINASE"/>
    <property type="match status" value="1"/>
</dbReference>
<organism evidence="10 13">
    <name type="scientific">Poseidonibacter ostreae</name>
    <dbReference type="NCBI Taxonomy" id="2654171"/>
    <lineage>
        <taxon>Bacteria</taxon>
        <taxon>Pseudomonadati</taxon>
        <taxon>Campylobacterota</taxon>
        <taxon>Epsilonproteobacteria</taxon>
        <taxon>Campylobacterales</taxon>
        <taxon>Arcobacteraceae</taxon>
        <taxon>Poseidonibacter</taxon>
    </lineage>
</organism>
<evidence type="ECO:0000256" key="2">
    <source>
        <dbReference type="ARBA" id="ARBA00022679"/>
    </source>
</evidence>
<dbReference type="SUPFAM" id="SSF55931">
    <property type="entry name" value="Glutamine synthetase/guanido kinase"/>
    <property type="match status" value="1"/>
</dbReference>
<dbReference type="PANTHER" id="PTHR11547:SF38">
    <property type="entry name" value="ARGININE KINASE 1-RELATED"/>
    <property type="match status" value="1"/>
</dbReference>
<evidence type="ECO:0000313" key="12">
    <source>
        <dbReference type="Proteomes" id="UP000461010"/>
    </source>
</evidence>
<dbReference type="InterPro" id="IPR000749">
    <property type="entry name" value="ATP-guanido_PTrfase"/>
</dbReference>
<evidence type="ECO:0000259" key="8">
    <source>
        <dbReference type="PROSITE" id="PS51509"/>
    </source>
</evidence>
<dbReference type="GO" id="GO:0046314">
    <property type="term" value="P:phosphocreatine biosynthetic process"/>
    <property type="evidence" value="ECO:0007669"/>
    <property type="project" value="InterPro"/>
</dbReference>
<feature type="binding site" evidence="6">
    <location>
        <position position="219"/>
    </location>
    <ligand>
        <name>ATP</name>
        <dbReference type="ChEBI" id="CHEBI:30616"/>
    </ligand>
</feature>
<evidence type="ECO:0000256" key="3">
    <source>
        <dbReference type="ARBA" id="ARBA00022741"/>
    </source>
</evidence>
<dbReference type="FunFam" id="3.30.590.10:FF:000006">
    <property type="entry name" value="Arginine kinase 1"/>
    <property type="match status" value="1"/>
</dbReference>
<evidence type="ECO:0000256" key="5">
    <source>
        <dbReference type="ARBA" id="ARBA00022840"/>
    </source>
</evidence>
<dbReference type="PROSITE" id="PS00112">
    <property type="entry name" value="PHOSPHAGEN_KINASE"/>
    <property type="match status" value="1"/>
</dbReference>
<dbReference type="InterPro" id="IPR014746">
    <property type="entry name" value="Gln_synth/guanido_kin_cat_dom"/>
</dbReference>
<keyword evidence="12" id="KW-1185">Reference proteome</keyword>
<dbReference type="Proteomes" id="UP000461010">
    <property type="component" value="Unassembled WGS sequence"/>
</dbReference>
<dbReference type="RefSeq" id="WP_152188722.1">
    <property type="nucleotide sequence ID" value="NZ_WFKI01000045.1"/>
</dbReference>
<dbReference type="FunFam" id="1.10.135.10:FF:000003">
    <property type="entry name" value="Three-domain arginine kinase"/>
    <property type="match status" value="1"/>
</dbReference>
<evidence type="ECO:0000313" key="11">
    <source>
        <dbReference type="EMBL" id="KAB7892148.1"/>
    </source>
</evidence>
<dbReference type="GO" id="GO:0005524">
    <property type="term" value="F:ATP binding"/>
    <property type="evidence" value="ECO:0007669"/>
    <property type="project" value="UniProtKB-UniRule"/>
</dbReference>
<evidence type="ECO:0000256" key="1">
    <source>
        <dbReference type="ARBA" id="ARBA00006798"/>
    </source>
</evidence>
<dbReference type="Pfam" id="PF02807">
    <property type="entry name" value="ATP-gua_PtransN"/>
    <property type="match status" value="1"/>
</dbReference>
<sequence>MAISNSYPNFPSDCKSLLSKHLTKEIYEELKNKKTSSGFTLEAAIASGLENYDSGIGVYAGDLESYDTFAALFDPIIEEYHGFCKSDSHVSNLNAKDLNAPNPDVENKYIVSTRIRVGRNIANLPLGPAITKDQRDEVEKQASQALNSLDGNLKGTYYPLDGMNEEVSQKLIEDHFLFKAGDRFLEAAGLNRNWPKGRGIYHNDEKTFLVWVNEEDQLRIISMQQGGDIKEVFQRLTSAISKIEEKIKFSYSKHLGYITSCPTNLGTALRASVHIKVPNLAQNYAHFEEITNKHHLQIRGINGEHSESVGGVYDISNKRRLGVTEIQCVQDMYDGVVELIKVEKELALG</sequence>
<dbReference type="PROSITE" id="PS51510">
    <property type="entry name" value="PHOSPHAGEN_KINASE_C"/>
    <property type="match status" value="1"/>
</dbReference>
<name>A0A6L4WT74_9BACT</name>
<proteinExistence type="inferred from homology"/>
<comment type="caution">
    <text evidence="10">The sequence shown here is derived from an EMBL/GenBank/DDBJ whole genome shotgun (WGS) entry which is preliminary data.</text>
</comment>
<dbReference type="EMBL" id="WFKJ01000008">
    <property type="protein sequence ID" value="KAB7892148.1"/>
    <property type="molecule type" value="Genomic_DNA"/>
</dbReference>
<feature type="binding site" evidence="6">
    <location>
        <begin position="112"/>
        <end position="116"/>
    </location>
    <ligand>
        <name>ATP</name>
        <dbReference type="ChEBI" id="CHEBI:30616"/>
    </ligand>
</feature>
<evidence type="ECO:0000256" key="7">
    <source>
        <dbReference type="RuleBase" id="RU000505"/>
    </source>
</evidence>
<evidence type="ECO:0000256" key="4">
    <source>
        <dbReference type="ARBA" id="ARBA00022777"/>
    </source>
</evidence>
<reference evidence="12 13" key="1">
    <citation type="submission" date="2019-10" db="EMBL/GenBank/DDBJ databases">
        <title>Poseidonibacter ostreae sp. nov., isolated from the gut of the Ostrea denselamellosa.</title>
        <authorList>
            <person name="Choi A."/>
        </authorList>
    </citation>
    <scope>NUCLEOTIDE SEQUENCE [LARGE SCALE GENOMIC DNA]</scope>
    <source>
        <strain evidence="10 13">SJOD-M-33</strain>
        <strain evidence="11 12">SJOD-M-5</strain>
    </source>
</reference>
<dbReference type="SUPFAM" id="SSF48034">
    <property type="entry name" value="Guanido kinase N-terminal domain"/>
    <property type="match status" value="1"/>
</dbReference>
<dbReference type="GO" id="GO:0005615">
    <property type="term" value="C:extracellular space"/>
    <property type="evidence" value="ECO:0007669"/>
    <property type="project" value="TreeGrafter"/>
</dbReference>
<dbReference type="InterPro" id="IPR022414">
    <property type="entry name" value="ATP-guanido_PTrfase_cat"/>
</dbReference>
<dbReference type="Pfam" id="PF00217">
    <property type="entry name" value="ATP-gua_Ptrans"/>
    <property type="match status" value="1"/>
</dbReference>
<dbReference type="InterPro" id="IPR036802">
    <property type="entry name" value="ATP-guanido_PTrfase_N_sf"/>
</dbReference>
<evidence type="ECO:0000259" key="9">
    <source>
        <dbReference type="PROSITE" id="PS51510"/>
    </source>
</evidence>
<dbReference type="Gene3D" id="3.30.590.10">
    <property type="entry name" value="Glutamine synthetase/guanido kinase, catalytic domain"/>
    <property type="match status" value="1"/>
</dbReference>
<dbReference type="InterPro" id="IPR022413">
    <property type="entry name" value="ATP-guanido_PTrfase_N"/>
</dbReference>
<dbReference type="PROSITE" id="PS51509">
    <property type="entry name" value="PHOSPHAGEN_KINASE_N"/>
    <property type="match status" value="1"/>
</dbReference>
<dbReference type="AlphaFoldDB" id="A0A6L4WT74"/>
<dbReference type="EMBL" id="WFKK01000015">
    <property type="protein sequence ID" value="KAB7889303.1"/>
    <property type="molecule type" value="Genomic_DNA"/>
</dbReference>
<feature type="domain" description="Phosphagen kinase C-terminal" evidence="9">
    <location>
        <begin position="109"/>
        <end position="346"/>
    </location>
</feature>
<feature type="domain" description="Phosphagen kinase N-terminal" evidence="8">
    <location>
        <begin position="1"/>
        <end position="82"/>
    </location>
</feature>
<keyword evidence="3 6" id="KW-0547">Nucleotide-binding</keyword>
<keyword evidence="5 6" id="KW-0067">ATP-binding</keyword>
<feature type="binding site" evidence="6">
    <location>
        <begin position="270"/>
        <end position="274"/>
    </location>
    <ligand>
        <name>ATP</name>
        <dbReference type="ChEBI" id="CHEBI:30616"/>
    </ligand>
</feature>
<evidence type="ECO:0000313" key="10">
    <source>
        <dbReference type="EMBL" id="KAB7889303.1"/>
    </source>
</evidence>
<dbReference type="GO" id="GO:0004111">
    <property type="term" value="F:creatine kinase activity"/>
    <property type="evidence" value="ECO:0007669"/>
    <property type="project" value="InterPro"/>
</dbReference>
<protein>
    <submittedName>
        <fullName evidence="10">Arginine kinase</fullName>
    </submittedName>
</protein>
<evidence type="ECO:0000313" key="13">
    <source>
        <dbReference type="Proteomes" id="UP000472839"/>
    </source>
</evidence>
<accession>A0A6L4WT74</accession>
<feature type="binding site" evidence="6">
    <location>
        <begin position="299"/>
        <end position="304"/>
    </location>
    <ligand>
        <name>ATP</name>
        <dbReference type="ChEBI" id="CHEBI:30616"/>
    </ligand>
</feature>
<dbReference type="CDD" id="cd07931">
    <property type="entry name" value="eukaryotic_phosphagen_kinases"/>
    <property type="match status" value="1"/>
</dbReference>
<keyword evidence="4 6" id="KW-0418">Kinase</keyword>
<dbReference type="InterPro" id="IPR022415">
    <property type="entry name" value="ATP-guanido_PTrfase_AS"/>
</dbReference>
<dbReference type="Gene3D" id="1.10.135.10">
    <property type="entry name" value="ATP:guanido phosphotransferase, N-terminal domain"/>
    <property type="match status" value="1"/>
</dbReference>
<evidence type="ECO:0000256" key="6">
    <source>
        <dbReference type="PROSITE-ProRule" id="PRU00843"/>
    </source>
</evidence>
<feature type="binding site" evidence="6">
    <location>
        <position position="175"/>
    </location>
    <ligand>
        <name>ATP</name>
        <dbReference type="ChEBI" id="CHEBI:30616"/>
    </ligand>
</feature>
<gene>
    <name evidence="11" type="ORF">GBG18_04315</name>
    <name evidence="10" type="ORF">GBG19_06620</name>
</gene>
<comment type="similarity">
    <text evidence="1 6 7">Belongs to the ATP:guanido phosphotransferase family.</text>
</comment>